<dbReference type="Proteomes" id="UP000292347">
    <property type="component" value="Unassembled WGS sequence"/>
</dbReference>
<sequence>MTMPTDEELAALGEAFDLFTRRYKLAEALSPEKPLNELDKQVLFYVAKHPDCGPSDAARFIGVANTTISSATDRLAKRDLLERHRPEADRRSVALRLTPGGQQRVDTMSAMYGELHRRMLEPLTADERGQLIAMMAKIISYDP</sequence>
<dbReference type="EMBL" id="SDPT01000004">
    <property type="protein sequence ID" value="RXZ29951.1"/>
    <property type="molecule type" value="Genomic_DNA"/>
</dbReference>
<keyword evidence="3" id="KW-0804">Transcription</keyword>
<accession>A0A4Q2IL08</accession>
<keyword evidence="2" id="KW-0238">DNA-binding</keyword>
<dbReference type="InterPro" id="IPR036390">
    <property type="entry name" value="WH_DNA-bd_sf"/>
</dbReference>
<dbReference type="GO" id="GO:0003677">
    <property type="term" value="F:DNA binding"/>
    <property type="evidence" value="ECO:0007669"/>
    <property type="project" value="UniProtKB-KW"/>
</dbReference>
<evidence type="ECO:0000313" key="5">
    <source>
        <dbReference type="Proteomes" id="UP000292347"/>
    </source>
</evidence>
<comment type="caution">
    <text evidence="4">The sequence shown here is derived from an EMBL/GenBank/DDBJ whole genome shotgun (WGS) entry which is preliminary data.</text>
</comment>
<protein>
    <submittedName>
        <fullName evidence="4">MarR family transcriptional regulator</fullName>
    </submittedName>
</protein>
<dbReference type="PROSITE" id="PS01117">
    <property type="entry name" value="HTH_MARR_1"/>
    <property type="match status" value="1"/>
</dbReference>
<dbReference type="InterPro" id="IPR039422">
    <property type="entry name" value="MarR/SlyA-like"/>
</dbReference>
<dbReference type="RefSeq" id="WP_129343538.1">
    <property type="nucleotide sequence ID" value="NZ_JACIDD010000004.1"/>
</dbReference>
<dbReference type="PANTHER" id="PTHR33164:SF43">
    <property type="entry name" value="HTH-TYPE TRANSCRIPTIONAL REPRESSOR YETL"/>
    <property type="match status" value="1"/>
</dbReference>
<reference evidence="4 5" key="1">
    <citation type="submission" date="2019-01" db="EMBL/GenBank/DDBJ databases">
        <title>Sphingomonas mucosissima sp. nov. and Sphingomonas desiccabilis sp. nov., from biological soil crusts in the Colorado Plateau, USA.</title>
        <authorList>
            <person name="Zhu D."/>
        </authorList>
    </citation>
    <scope>NUCLEOTIDE SEQUENCE [LARGE SCALE GENOMIC DNA]</scope>
    <source>
        <strain evidence="4 5">CP1D</strain>
    </source>
</reference>
<dbReference type="InterPro" id="IPR036388">
    <property type="entry name" value="WH-like_DNA-bd_sf"/>
</dbReference>
<dbReference type="AlphaFoldDB" id="A0A4Q2IL08"/>
<proteinExistence type="predicted"/>
<evidence type="ECO:0000256" key="1">
    <source>
        <dbReference type="ARBA" id="ARBA00023015"/>
    </source>
</evidence>
<dbReference type="Pfam" id="PF12802">
    <property type="entry name" value="MarR_2"/>
    <property type="match status" value="1"/>
</dbReference>
<dbReference type="SMART" id="SM00347">
    <property type="entry name" value="HTH_MARR"/>
    <property type="match status" value="1"/>
</dbReference>
<gene>
    <name evidence="4" type="ORF">EO081_16560</name>
</gene>
<dbReference type="GO" id="GO:0003700">
    <property type="term" value="F:DNA-binding transcription factor activity"/>
    <property type="evidence" value="ECO:0007669"/>
    <property type="project" value="InterPro"/>
</dbReference>
<dbReference type="InterPro" id="IPR000835">
    <property type="entry name" value="HTH_MarR-typ"/>
</dbReference>
<dbReference type="OrthoDB" id="8256382at2"/>
<dbReference type="InterPro" id="IPR023187">
    <property type="entry name" value="Tscrpt_reg_MarR-type_CS"/>
</dbReference>
<keyword evidence="1" id="KW-0805">Transcription regulation</keyword>
<evidence type="ECO:0000313" key="4">
    <source>
        <dbReference type="EMBL" id="RXZ29951.1"/>
    </source>
</evidence>
<dbReference type="PRINTS" id="PR00598">
    <property type="entry name" value="HTHMARR"/>
</dbReference>
<evidence type="ECO:0000256" key="2">
    <source>
        <dbReference type="ARBA" id="ARBA00023125"/>
    </source>
</evidence>
<keyword evidence="5" id="KW-1185">Reference proteome</keyword>
<name>A0A4Q2IL08_9SPHN</name>
<evidence type="ECO:0000256" key="3">
    <source>
        <dbReference type="ARBA" id="ARBA00023163"/>
    </source>
</evidence>
<dbReference type="Gene3D" id="1.10.10.10">
    <property type="entry name" value="Winged helix-like DNA-binding domain superfamily/Winged helix DNA-binding domain"/>
    <property type="match status" value="1"/>
</dbReference>
<dbReference type="PANTHER" id="PTHR33164">
    <property type="entry name" value="TRANSCRIPTIONAL REGULATOR, MARR FAMILY"/>
    <property type="match status" value="1"/>
</dbReference>
<organism evidence="4 5">
    <name type="scientific">Sphingomonas desiccabilis</name>
    <dbReference type="NCBI Taxonomy" id="429134"/>
    <lineage>
        <taxon>Bacteria</taxon>
        <taxon>Pseudomonadati</taxon>
        <taxon>Pseudomonadota</taxon>
        <taxon>Alphaproteobacteria</taxon>
        <taxon>Sphingomonadales</taxon>
        <taxon>Sphingomonadaceae</taxon>
        <taxon>Sphingomonas</taxon>
    </lineage>
</organism>
<dbReference type="PROSITE" id="PS50995">
    <property type="entry name" value="HTH_MARR_2"/>
    <property type="match status" value="1"/>
</dbReference>
<dbReference type="GO" id="GO:0006950">
    <property type="term" value="P:response to stress"/>
    <property type="evidence" value="ECO:0007669"/>
    <property type="project" value="TreeGrafter"/>
</dbReference>
<dbReference type="SUPFAM" id="SSF46785">
    <property type="entry name" value="Winged helix' DNA-binding domain"/>
    <property type="match status" value="1"/>
</dbReference>